<evidence type="ECO:0000313" key="2">
    <source>
        <dbReference type="EMBL" id="RLL09599.1"/>
    </source>
</evidence>
<dbReference type="InterPro" id="IPR016161">
    <property type="entry name" value="Ald_DH/histidinol_DH"/>
</dbReference>
<evidence type="ECO:0000313" key="3">
    <source>
        <dbReference type="Proteomes" id="UP000276301"/>
    </source>
</evidence>
<keyword evidence="3" id="KW-1185">Reference proteome</keyword>
<dbReference type="GO" id="GO:0008218">
    <property type="term" value="P:bioluminescence"/>
    <property type="evidence" value="ECO:0007669"/>
    <property type="project" value="InterPro"/>
</dbReference>
<dbReference type="RefSeq" id="WP_121587200.1">
    <property type="nucleotide sequence ID" value="NZ_RCHT01000020.1"/>
</dbReference>
<evidence type="ECO:0008006" key="4">
    <source>
        <dbReference type="Google" id="ProtNLM"/>
    </source>
</evidence>
<evidence type="ECO:0000256" key="1">
    <source>
        <dbReference type="ARBA" id="ARBA00022857"/>
    </source>
</evidence>
<gene>
    <name evidence="2" type="ORF">D4A47_10130</name>
</gene>
<dbReference type="EMBL" id="RCHT01000020">
    <property type="protein sequence ID" value="RLL09599.1"/>
    <property type="molecule type" value="Genomic_DNA"/>
</dbReference>
<name>A0A498CKJ6_9FIRM</name>
<organism evidence="2 3">
    <name type="scientific">Anaerotruncus massiliensis</name>
    <name type="common">ex Liu et al. 2021</name>
    <dbReference type="NCBI Taxonomy" id="2321404"/>
    <lineage>
        <taxon>Bacteria</taxon>
        <taxon>Bacillati</taxon>
        <taxon>Bacillota</taxon>
        <taxon>Clostridia</taxon>
        <taxon>Eubacteriales</taxon>
        <taxon>Oscillospiraceae</taxon>
        <taxon>Anaerotruncus</taxon>
    </lineage>
</organism>
<dbReference type="InterPro" id="IPR008670">
    <property type="entry name" value="CoA_reduct_LuxC"/>
</dbReference>
<reference evidence="2 3" key="1">
    <citation type="submission" date="2018-10" db="EMBL/GenBank/DDBJ databases">
        <title>Anaerotruncus faecis sp. nov., isolated from human feces.</title>
        <authorList>
            <person name="Wang Y.-J."/>
        </authorList>
    </citation>
    <scope>NUCLEOTIDE SEQUENCE [LARGE SCALE GENOMIC DNA]</scope>
    <source>
        <strain evidence="2 3">22A2-44</strain>
    </source>
</reference>
<accession>A0A498CKJ6</accession>
<sequence length="406" mass="44280">MRLNTADAAFLVGDAAALAAMPGTPPLEPFSPCVLDLFDALSKALLSRPDVRRFPDLAALAFWCRRAAMEERRKPYLEGEFRLGRGMALHIAPGNVPLNFAYSLAAGLLAGNANAVRLPSEPFPQAALVCAALEELLTGAFSDLRPYAACLRYPRESGLTEALSALCDARIIWGGDETVRRVRAFPLKPRAAEICFADRWSACVIESGAYLAHADRDALARNFYNDTYLNDQRSCAAPRAVLWLGEREGEARADFWPRVEAIAAAEYDWPAALAVAKREAFCRIAADCPGARLLTRGNLLVRVELPALTPAAMELHPGGGFFLETAADSLDALLPVCGEKCQTVTHYGVKREAFHAFLRAHRPRGADRMVPIGRALEFSLTWDGVDLIRRLSRAAVCEASVKEDPT</sequence>
<protein>
    <recommendedName>
        <fullName evidence="4">Long-chain-fatty-acyl-CoA reductase</fullName>
    </recommendedName>
</protein>
<dbReference type="GO" id="GO:0003995">
    <property type="term" value="F:acyl-CoA dehydrogenase activity"/>
    <property type="evidence" value="ECO:0007669"/>
    <property type="project" value="InterPro"/>
</dbReference>
<dbReference type="AlphaFoldDB" id="A0A498CKJ6"/>
<comment type="caution">
    <text evidence="2">The sequence shown here is derived from an EMBL/GenBank/DDBJ whole genome shotgun (WGS) entry which is preliminary data.</text>
</comment>
<dbReference type="SUPFAM" id="SSF53720">
    <property type="entry name" value="ALDH-like"/>
    <property type="match status" value="1"/>
</dbReference>
<proteinExistence type="predicted"/>
<keyword evidence="1" id="KW-0521">NADP</keyword>
<dbReference type="Pfam" id="PF05893">
    <property type="entry name" value="LuxC"/>
    <property type="match status" value="1"/>
</dbReference>
<dbReference type="Proteomes" id="UP000276301">
    <property type="component" value="Unassembled WGS sequence"/>
</dbReference>